<dbReference type="PANTHER" id="PTHR33446">
    <property type="entry name" value="PROTEIN TONB-RELATED"/>
    <property type="match status" value="1"/>
</dbReference>
<dbReference type="InterPro" id="IPR051045">
    <property type="entry name" value="TonB-dependent_transducer"/>
</dbReference>
<reference evidence="2 3" key="1">
    <citation type="submission" date="2020-06" db="EMBL/GenBank/DDBJ databases">
        <title>Dyadobacter sandarakinus sp. nov., isolated from the soil of the Arctic Yellow River Station.</title>
        <authorList>
            <person name="Zhang Y."/>
            <person name="Peng F."/>
        </authorList>
    </citation>
    <scope>NUCLEOTIDE SEQUENCE [LARGE SCALE GENOMIC DNA]</scope>
    <source>
        <strain evidence="2 3">Q3-56</strain>
    </source>
</reference>
<dbReference type="SUPFAM" id="SSF74653">
    <property type="entry name" value="TolA/TonB C-terminal domain"/>
    <property type="match status" value="1"/>
</dbReference>
<keyword evidence="3" id="KW-1185">Reference proteome</keyword>
<dbReference type="Gene3D" id="3.30.1150.10">
    <property type="match status" value="2"/>
</dbReference>
<feature type="domain" description="TonB C-terminal" evidence="1">
    <location>
        <begin position="49"/>
        <end position="121"/>
    </location>
</feature>
<dbReference type="EMBL" id="CP056775">
    <property type="protein sequence ID" value="QRR00023.1"/>
    <property type="molecule type" value="Genomic_DNA"/>
</dbReference>
<protein>
    <submittedName>
        <fullName evidence="2">Energy transducer TonB</fullName>
    </submittedName>
</protein>
<dbReference type="RefSeq" id="WP_204660784.1">
    <property type="nucleotide sequence ID" value="NZ_CP056775.1"/>
</dbReference>
<organism evidence="2 3">
    <name type="scientific">Dyadobacter sandarakinus</name>
    <dbReference type="NCBI Taxonomy" id="2747268"/>
    <lineage>
        <taxon>Bacteria</taxon>
        <taxon>Pseudomonadati</taxon>
        <taxon>Bacteroidota</taxon>
        <taxon>Cytophagia</taxon>
        <taxon>Cytophagales</taxon>
        <taxon>Spirosomataceae</taxon>
        <taxon>Dyadobacter</taxon>
    </lineage>
</organism>
<gene>
    <name evidence="2" type="ORF">HWI92_03370</name>
</gene>
<evidence type="ECO:0000259" key="1">
    <source>
        <dbReference type="Pfam" id="PF03544"/>
    </source>
</evidence>
<proteinExistence type="predicted"/>
<dbReference type="InterPro" id="IPR037682">
    <property type="entry name" value="TonB_C"/>
</dbReference>
<accession>A0ABX7I2B5</accession>
<evidence type="ECO:0000313" key="3">
    <source>
        <dbReference type="Proteomes" id="UP000612680"/>
    </source>
</evidence>
<evidence type="ECO:0000313" key="2">
    <source>
        <dbReference type="EMBL" id="QRR00023.1"/>
    </source>
</evidence>
<dbReference type="Proteomes" id="UP000612680">
    <property type="component" value="Chromosome"/>
</dbReference>
<name>A0ABX7I2B5_9BACT</name>
<sequence length="477" mass="53150">MKNIALFCLISFSAFSQKVYQANEVEKVAEPGGGIALFNRFVTANLRVPIHAAAKGLDARVLVKGVVQTDGTITSLEIARSLDSLCDIEALRVMDLYKAWKPAMVNGQPVQQAVVYPIAFRTAPIPSYDATQSAMVEYFDKNQNMVSDEKKFKFRNVIPVDTYGDVRADILFQEKRGGEWKTVKTFPFQKEEIWVKLSGPVKMDSVQAYRISANMGNWESPSEEIITQADGRLLSFTAYPGSGKLPSVSKTYYRSGMLREEKISSDSLTQITSWYENGQLGNVLLLDSKKVSVLENWDMDGRILVTKGSGTARIQAGIYDGKMVFEEGLVVDGLKTGHWVGRHSITDVVYEEDYQDGILVRGIRNPGQQPVEYTVDAIPPKFRGGPKEFVKLLNKHVDIFPSMNPANGIPRGKLLVSFIVDERGKLSDYSLDRGVSKNVDRQVMDLVKETNGGWDAAVKKGKKVTTRHTLPIDFISR</sequence>
<dbReference type="PANTHER" id="PTHR33446:SF2">
    <property type="entry name" value="PROTEIN TONB"/>
    <property type="match status" value="1"/>
</dbReference>
<dbReference type="Pfam" id="PF03544">
    <property type="entry name" value="TonB_C"/>
    <property type="match status" value="1"/>
</dbReference>